<protein>
    <submittedName>
        <fullName evidence="1">Uncharacterized protein</fullName>
    </submittedName>
</protein>
<accession>A0AAN6H2N5</accession>
<sequence>MVQASIEPRRLQGQSSDDDPTTWFPIQAWLVEREVSYGAHPAPGTLARREVQIALAPGTPLGIVVNANRDNIADFVRSALSDSASYLESTTILRDVPGMEARLPCLMVTMQGATNNAKDIHEHVSKLLSAGSDAQADFMVELFDIDGTTCSFLNPIYEPYEQLVRLSEAVYAAACELLEGVRRLSVHVFKVCPENTGSTRRPVPTIVVGISDQHEPVKLDGALAHLEGIVDGLKGDMPIVQVRFLAID</sequence>
<keyword evidence="2" id="KW-1185">Reference proteome</keyword>
<evidence type="ECO:0000313" key="1">
    <source>
        <dbReference type="EMBL" id="KAK0953862.1"/>
    </source>
</evidence>
<name>A0AAN6H2N5_9PEZI</name>
<comment type="caution">
    <text evidence="1">The sequence shown here is derived from an EMBL/GenBank/DDBJ whole genome shotgun (WGS) entry which is preliminary data.</text>
</comment>
<evidence type="ECO:0000313" key="2">
    <source>
        <dbReference type="Proteomes" id="UP001175353"/>
    </source>
</evidence>
<dbReference type="EMBL" id="JAUJLE010000530">
    <property type="protein sequence ID" value="KAK0953862.1"/>
    <property type="molecule type" value="Genomic_DNA"/>
</dbReference>
<gene>
    <name evidence="1" type="ORF">LTR91_023611</name>
</gene>
<reference evidence="1" key="1">
    <citation type="submission" date="2023-06" db="EMBL/GenBank/DDBJ databases">
        <title>Black Yeasts Isolated from many extreme environments.</title>
        <authorList>
            <person name="Coleine C."/>
            <person name="Stajich J.E."/>
            <person name="Selbmann L."/>
        </authorList>
    </citation>
    <scope>NUCLEOTIDE SEQUENCE</scope>
    <source>
        <strain evidence="1">CCFEE 5200</strain>
    </source>
</reference>
<proteinExistence type="predicted"/>
<dbReference type="AlphaFoldDB" id="A0AAN6H2N5"/>
<dbReference type="Proteomes" id="UP001175353">
    <property type="component" value="Unassembled WGS sequence"/>
</dbReference>
<organism evidence="1 2">
    <name type="scientific">Friedmanniomyces endolithicus</name>
    <dbReference type="NCBI Taxonomy" id="329885"/>
    <lineage>
        <taxon>Eukaryota</taxon>
        <taxon>Fungi</taxon>
        <taxon>Dikarya</taxon>
        <taxon>Ascomycota</taxon>
        <taxon>Pezizomycotina</taxon>
        <taxon>Dothideomycetes</taxon>
        <taxon>Dothideomycetidae</taxon>
        <taxon>Mycosphaerellales</taxon>
        <taxon>Teratosphaeriaceae</taxon>
        <taxon>Friedmanniomyces</taxon>
    </lineage>
</organism>